<organism evidence="2 3">
    <name type="scientific">Gossypium arboreum</name>
    <name type="common">Tree cotton</name>
    <name type="synonym">Gossypium nanking</name>
    <dbReference type="NCBI Taxonomy" id="29729"/>
    <lineage>
        <taxon>Eukaryota</taxon>
        <taxon>Viridiplantae</taxon>
        <taxon>Streptophyta</taxon>
        <taxon>Embryophyta</taxon>
        <taxon>Tracheophyta</taxon>
        <taxon>Spermatophyta</taxon>
        <taxon>Magnoliopsida</taxon>
        <taxon>eudicotyledons</taxon>
        <taxon>Gunneridae</taxon>
        <taxon>Pentapetalae</taxon>
        <taxon>rosids</taxon>
        <taxon>malvids</taxon>
        <taxon>Malvales</taxon>
        <taxon>Malvaceae</taxon>
        <taxon>Malvoideae</taxon>
        <taxon>Gossypium</taxon>
    </lineage>
</organism>
<accession>A0ABR0Q8F4</accession>
<feature type="region of interest" description="Disordered" evidence="1">
    <location>
        <begin position="72"/>
        <end position="99"/>
    </location>
</feature>
<dbReference type="PANTHER" id="PTHR47244">
    <property type="entry name" value="PROTEIN-TYROSINE-PHOSPHATASE IBR5"/>
    <property type="match status" value="1"/>
</dbReference>
<gene>
    <name evidence="2" type="ORF">PVK06_011103</name>
</gene>
<dbReference type="EMBL" id="JARKNE010000004">
    <property type="protein sequence ID" value="KAK5835415.1"/>
    <property type="molecule type" value="Genomic_DNA"/>
</dbReference>
<feature type="compositionally biased region" description="Polar residues" evidence="1">
    <location>
        <begin position="78"/>
        <end position="99"/>
    </location>
</feature>
<dbReference type="PANTHER" id="PTHR47244:SF1">
    <property type="entry name" value="PROTEIN-TYROSINE-PHOSPHATASE IBR5"/>
    <property type="match status" value="1"/>
</dbReference>
<evidence type="ECO:0000313" key="3">
    <source>
        <dbReference type="Proteomes" id="UP001358586"/>
    </source>
</evidence>
<dbReference type="Proteomes" id="UP001358586">
    <property type="component" value="Chromosome 4"/>
</dbReference>
<reference evidence="2 3" key="1">
    <citation type="submission" date="2023-03" db="EMBL/GenBank/DDBJ databases">
        <title>WGS of Gossypium arboreum.</title>
        <authorList>
            <person name="Yu D."/>
        </authorList>
    </citation>
    <scope>NUCLEOTIDE SEQUENCE [LARGE SCALE GENOMIC DNA]</scope>
    <source>
        <tissue evidence="2">Leaf</tissue>
    </source>
</reference>
<proteinExistence type="predicted"/>
<keyword evidence="3" id="KW-1185">Reference proteome</keyword>
<evidence type="ECO:0000256" key="1">
    <source>
        <dbReference type="SAM" id="MobiDB-lite"/>
    </source>
</evidence>
<comment type="caution">
    <text evidence="2">The sequence shown here is derived from an EMBL/GenBank/DDBJ whole genome shotgun (WGS) entry which is preliminary data.</text>
</comment>
<evidence type="ECO:0000313" key="2">
    <source>
        <dbReference type="EMBL" id="KAK5835415.1"/>
    </source>
</evidence>
<protein>
    <submittedName>
        <fullName evidence="2">Uncharacterized protein</fullName>
    </submittedName>
</protein>
<dbReference type="InterPro" id="IPR044212">
    <property type="entry name" value="IBR5-like"/>
</dbReference>
<sequence>MNLVQSKSTKSSKSINPSLFAFPPPAEAPFNFGFSKANNAVPTPVPIPAFNNLGTTSIFACPPLKVPPHKFTFGAGHTQKSMSESLKNSNANDIPIDST</sequence>
<name>A0ABR0Q8F4_GOSAR</name>